<proteinExistence type="predicted"/>
<dbReference type="InterPro" id="IPR037291">
    <property type="entry name" value="DUF4139"/>
</dbReference>
<dbReference type="PANTHER" id="PTHR31005">
    <property type="entry name" value="DUF4139 DOMAIN-CONTAINING PROTEIN"/>
    <property type="match status" value="1"/>
</dbReference>
<keyword evidence="2" id="KW-0732">Signal</keyword>
<name>A0A844CJR5_9RHOB</name>
<keyword evidence="1" id="KW-0175">Coiled coil</keyword>
<dbReference type="NCBIfam" id="TIGR02231">
    <property type="entry name" value="mucoidy inhibitor MuiA family protein"/>
    <property type="match status" value="1"/>
</dbReference>
<evidence type="ECO:0000256" key="1">
    <source>
        <dbReference type="SAM" id="Coils"/>
    </source>
</evidence>
<reference evidence="5 6" key="1">
    <citation type="submission" date="2019-05" db="EMBL/GenBank/DDBJ databases">
        <title>Roseovarius bejariae sp. nov., a moderately halophylic bacterium isolated from a saline soil in Rambla Salada (Murcia).</title>
        <authorList>
            <person name="Castro D.J."/>
            <person name="Gomez-Altuve A."/>
            <person name="Reina J.C."/>
            <person name="Rodriguez M."/>
            <person name="Sampedro I."/>
            <person name="Llamas I."/>
            <person name="Martinez-Checa F."/>
        </authorList>
    </citation>
    <scope>NUCLEOTIDE SEQUENCE [LARGE SCALE GENOMIC DNA]</scope>
    <source>
        <strain evidence="5 6">A21</strain>
    </source>
</reference>
<dbReference type="PANTHER" id="PTHR31005:SF8">
    <property type="entry name" value="DUF4139 DOMAIN-CONTAINING PROTEIN"/>
    <property type="match status" value="1"/>
</dbReference>
<dbReference type="OrthoDB" id="580912at2"/>
<protein>
    <submittedName>
        <fullName evidence="5">DUF4139 domain-containing protein</fullName>
    </submittedName>
</protein>
<feature type="coiled-coil region" evidence="1">
    <location>
        <begin position="98"/>
        <end position="139"/>
    </location>
</feature>
<keyword evidence="6" id="KW-1185">Reference proteome</keyword>
<gene>
    <name evidence="5" type="ORF">FDP25_05645</name>
</gene>
<dbReference type="EMBL" id="SZWE01000001">
    <property type="protein sequence ID" value="MRU14912.1"/>
    <property type="molecule type" value="Genomic_DNA"/>
</dbReference>
<feature type="signal peptide" evidence="2">
    <location>
        <begin position="1"/>
        <end position="18"/>
    </location>
</feature>
<feature type="chain" id="PRO_5032365080" evidence="2">
    <location>
        <begin position="19"/>
        <end position="541"/>
    </location>
</feature>
<comment type="caution">
    <text evidence="5">The sequence shown here is derived from an EMBL/GenBank/DDBJ whole genome shotgun (WGS) entry which is preliminary data.</text>
</comment>
<evidence type="ECO:0000313" key="5">
    <source>
        <dbReference type="EMBL" id="MRU14912.1"/>
    </source>
</evidence>
<dbReference type="InterPro" id="IPR025554">
    <property type="entry name" value="DUF4140"/>
</dbReference>
<dbReference type="Pfam" id="PF13600">
    <property type="entry name" value="DUF4140"/>
    <property type="match status" value="1"/>
</dbReference>
<evidence type="ECO:0000256" key="2">
    <source>
        <dbReference type="SAM" id="SignalP"/>
    </source>
</evidence>
<feature type="coiled-coil region" evidence="1">
    <location>
        <begin position="171"/>
        <end position="209"/>
    </location>
</feature>
<evidence type="ECO:0000259" key="4">
    <source>
        <dbReference type="Pfam" id="PF13600"/>
    </source>
</evidence>
<sequence>MRFTYPLVFMALPVAAWAEDIPLQSEVSAVTLYPQGATVVREVEFSTPAGRHDLILTDLPKGTPLAAVRVSVDGAVMGSVTARDDFVPPRDPDMSAAREAARAEVERLEAALRDGEADVRAIQLEVQAAKARVAFLERLGQGEAVAGMNTTDLRDLVGMIGDESLSAMRAAHEAERRAGEADRALKDLRKELEAARAALRALVPEKEARAMLAVAVSSEEATEGTVRVSYTIREAGWTPVYDLHLARESGDLRIERGAFVRQSTGENWSDVAMTLSTVRPSEQVAPSEVFPWLRRVFDPEKIRPKPLMRSEADAMVGMAAPQAEPMPVEAAQATFDGLAVTYDYPGNVSVATGADRVRLALGTLETQAQVEARAVPLHDPSAFLMARVENDMDELILPTGEAIFYLDGRFIGKQFLEMIPAGGEADLSFGPIDGLRLTRTVLGREEGQRGVITRSSDLTETVKIEVENLTGQAWPLRVLDRVPYSEQEELEVEWEATPQASEVDVDGKRGVLAWSFDIGAGETREIGLDYDLQWPEGKVLR</sequence>
<evidence type="ECO:0000259" key="3">
    <source>
        <dbReference type="Pfam" id="PF13598"/>
    </source>
</evidence>
<dbReference type="RefSeq" id="WP_154149759.1">
    <property type="nucleotide sequence ID" value="NZ_SZWE01000001.1"/>
</dbReference>
<evidence type="ECO:0000313" key="6">
    <source>
        <dbReference type="Proteomes" id="UP000564704"/>
    </source>
</evidence>
<dbReference type="AlphaFoldDB" id="A0A844CJR5"/>
<organism evidence="5 6">
    <name type="scientific">Roseovarius bejariae</name>
    <dbReference type="NCBI Taxonomy" id="2576383"/>
    <lineage>
        <taxon>Bacteria</taxon>
        <taxon>Pseudomonadati</taxon>
        <taxon>Pseudomonadota</taxon>
        <taxon>Alphaproteobacteria</taxon>
        <taxon>Rhodobacterales</taxon>
        <taxon>Roseobacteraceae</taxon>
        <taxon>Roseovarius</taxon>
    </lineage>
</organism>
<dbReference type="Pfam" id="PF13598">
    <property type="entry name" value="DUF4139"/>
    <property type="match status" value="1"/>
</dbReference>
<dbReference type="InterPro" id="IPR011935">
    <property type="entry name" value="CHP02231"/>
</dbReference>
<feature type="domain" description="DUF4139" evidence="3">
    <location>
        <begin position="226"/>
        <end position="536"/>
    </location>
</feature>
<dbReference type="Proteomes" id="UP000564704">
    <property type="component" value="Unassembled WGS sequence"/>
</dbReference>
<accession>A0A844CJR5</accession>
<feature type="domain" description="DUF4140" evidence="4">
    <location>
        <begin position="30"/>
        <end position="136"/>
    </location>
</feature>